<sequence length="69" mass="7798">MWVGVKKGLDISSYLSSPGVPDQRDTNENTNGRIRCTYPKGTKFGSKPKNDINDFLLNFNQVPRKVLIK</sequence>
<proteinExistence type="predicted"/>
<dbReference type="RefSeq" id="WP_381539223.1">
    <property type="nucleotide sequence ID" value="NZ_JBHUGI010000034.1"/>
</dbReference>
<name>A0ABW4SI70_9BACL</name>
<organism evidence="2 3">
    <name type="scientific">Sporosarcina siberiensis</name>
    <dbReference type="NCBI Taxonomy" id="1365606"/>
    <lineage>
        <taxon>Bacteria</taxon>
        <taxon>Bacillati</taxon>
        <taxon>Bacillota</taxon>
        <taxon>Bacilli</taxon>
        <taxon>Bacillales</taxon>
        <taxon>Caryophanaceae</taxon>
        <taxon>Sporosarcina</taxon>
    </lineage>
</organism>
<keyword evidence="3" id="KW-1185">Reference proteome</keyword>
<dbReference type="Proteomes" id="UP001597218">
    <property type="component" value="Unassembled WGS sequence"/>
</dbReference>
<dbReference type="EMBL" id="JBHUGI010000034">
    <property type="protein sequence ID" value="MFD1929242.1"/>
    <property type="molecule type" value="Genomic_DNA"/>
</dbReference>
<gene>
    <name evidence="2" type="ORF">ACFSFY_14460</name>
</gene>
<accession>A0ABW4SI70</accession>
<feature type="region of interest" description="Disordered" evidence="1">
    <location>
        <begin position="1"/>
        <end position="42"/>
    </location>
</feature>
<reference evidence="3" key="1">
    <citation type="journal article" date="2019" name="Int. J. Syst. Evol. Microbiol.">
        <title>The Global Catalogue of Microorganisms (GCM) 10K type strain sequencing project: providing services to taxonomists for standard genome sequencing and annotation.</title>
        <authorList>
            <consortium name="The Broad Institute Genomics Platform"/>
            <consortium name="The Broad Institute Genome Sequencing Center for Infectious Disease"/>
            <person name="Wu L."/>
            <person name="Ma J."/>
        </authorList>
    </citation>
    <scope>NUCLEOTIDE SEQUENCE [LARGE SCALE GENOMIC DNA]</scope>
    <source>
        <strain evidence="3">CGMCC 4.7177</strain>
    </source>
</reference>
<protein>
    <submittedName>
        <fullName evidence="2">Uncharacterized protein</fullName>
    </submittedName>
</protein>
<comment type="caution">
    <text evidence="2">The sequence shown here is derived from an EMBL/GenBank/DDBJ whole genome shotgun (WGS) entry which is preliminary data.</text>
</comment>
<evidence type="ECO:0000256" key="1">
    <source>
        <dbReference type="SAM" id="MobiDB-lite"/>
    </source>
</evidence>
<evidence type="ECO:0000313" key="2">
    <source>
        <dbReference type="EMBL" id="MFD1929242.1"/>
    </source>
</evidence>
<evidence type="ECO:0000313" key="3">
    <source>
        <dbReference type="Proteomes" id="UP001597218"/>
    </source>
</evidence>